<comment type="caution">
    <text evidence="9">The sequence shown here is derived from an EMBL/GenBank/DDBJ whole genome shotgun (WGS) entry which is preliminary data.</text>
</comment>
<feature type="binding site" description="axial binding residue" evidence="7">
    <location>
        <position position="365"/>
    </location>
    <ligand>
        <name>heme</name>
        <dbReference type="ChEBI" id="CHEBI:30413"/>
    </ligand>
    <ligandPart>
        <name>Fe</name>
        <dbReference type="ChEBI" id="CHEBI:18248"/>
    </ligandPart>
</feature>
<evidence type="ECO:0000256" key="7">
    <source>
        <dbReference type="PIRSR" id="PIRSR602401-1"/>
    </source>
</evidence>
<keyword evidence="5 7" id="KW-0408">Iron</keyword>
<dbReference type="InterPro" id="IPR002401">
    <property type="entry name" value="Cyt_P450_E_grp-I"/>
</dbReference>
<evidence type="ECO:0000256" key="1">
    <source>
        <dbReference type="ARBA" id="ARBA00010617"/>
    </source>
</evidence>
<keyword evidence="4 8" id="KW-0560">Oxidoreductase</keyword>
<dbReference type="SUPFAM" id="SSF48264">
    <property type="entry name" value="Cytochrome P450"/>
    <property type="match status" value="1"/>
</dbReference>
<dbReference type="GO" id="GO:0004497">
    <property type="term" value="F:monooxygenase activity"/>
    <property type="evidence" value="ECO:0007669"/>
    <property type="project" value="UniProtKB-KW"/>
</dbReference>
<name>A0A7Y9J1Z0_9ACTN</name>
<dbReference type="GO" id="GO:0016705">
    <property type="term" value="F:oxidoreductase activity, acting on paired donors, with incorporation or reduction of molecular oxygen"/>
    <property type="evidence" value="ECO:0007669"/>
    <property type="project" value="InterPro"/>
</dbReference>
<proteinExistence type="inferred from homology"/>
<keyword evidence="2 7" id="KW-0349">Heme</keyword>
<dbReference type="GO" id="GO:0020037">
    <property type="term" value="F:heme binding"/>
    <property type="evidence" value="ECO:0007669"/>
    <property type="project" value="InterPro"/>
</dbReference>
<organism evidence="9 10">
    <name type="scientific">Kineococcus aurantiacus</name>
    <dbReference type="NCBI Taxonomy" id="37633"/>
    <lineage>
        <taxon>Bacteria</taxon>
        <taxon>Bacillati</taxon>
        <taxon>Actinomycetota</taxon>
        <taxon>Actinomycetes</taxon>
        <taxon>Kineosporiales</taxon>
        <taxon>Kineosporiaceae</taxon>
        <taxon>Kineococcus</taxon>
    </lineage>
</organism>
<protein>
    <submittedName>
        <fullName evidence="9">Cytochrome P450</fullName>
    </submittedName>
</protein>
<accession>A0A7Y9J1Z0</accession>
<dbReference type="PANTHER" id="PTHR24291">
    <property type="entry name" value="CYTOCHROME P450 FAMILY 4"/>
    <property type="match status" value="1"/>
</dbReference>
<dbReference type="PROSITE" id="PS00086">
    <property type="entry name" value="CYTOCHROME_P450"/>
    <property type="match status" value="1"/>
</dbReference>
<dbReference type="PRINTS" id="PR00463">
    <property type="entry name" value="EP450I"/>
</dbReference>
<sequence length="422" mass="45211">MPRILRAPHLFLTDVGARHGPLAAIPLPRTPVLVLADPAGVRRVLVDNARAYGKATVQYSALATVTGPGLLAGDGTRWRTHRRVVQPAFHHGGLRDVAGHAVHAGRQLAAEADALPAGTPLEVLAATSRAGLEVVGHTLAAADLSRDAPALVEAVGRALELVVRRAASPVPATWPTPARRRLAREVAAVDAICARIVTDRAARSVEDPRDLVGLMLAAGMDDRQIRDELVTFVVAGHETVASSLTWTLDLLSRNPSALAAVHDELAGLDADPTWDDVPRLPYLRACVDEALRLYPPAWVITRRALADDVVAGTAVPAGTLVIVCTWALHRDGSLWEAPGEFRPERFLGAERRDHYVPFGAGPRLCIGRDLALVEEVLVLATLLRTHTVRPVGPPPRVDALVTLRPRGGLPLHVTRRCADRVV</sequence>
<dbReference type="InterPro" id="IPR001128">
    <property type="entry name" value="Cyt_P450"/>
</dbReference>
<dbReference type="InterPro" id="IPR050196">
    <property type="entry name" value="Cytochrome_P450_Monoox"/>
</dbReference>
<comment type="cofactor">
    <cofactor evidence="7">
        <name>heme</name>
        <dbReference type="ChEBI" id="CHEBI:30413"/>
    </cofactor>
</comment>
<evidence type="ECO:0000256" key="5">
    <source>
        <dbReference type="ARBA" id="ARBA00023004"/>
    </source>
</evidence>
<gene>
    <name evidence="9" type="ORF">BJ968_003129</name>
</gene>
<evidence type="ECO:0000313" key="9">
    <source>
        <dbReference type="EMBL" id="NYD23589.1"/>
    </source>
</evidence>
<dbReference type="Pfam" id="PF00067">
    <property type="entry name" value="p450"/>
    <property type="match status" value="1"/>
</dbReference>
<evidence type="ECO:0000256" key="3">
    <source>
        <dbReference type="ARBA" id="ARBA00022723"/>
    </source>
</evidence>
<dbReference type="EMBL" id="JACCBB010000001">
    <property type="protein sequence ID" value="NYD23589.1"/>
    <property type="molecule type" value="Genomic_DNA"/>
</dbReference>
<keyword evidence="10" id="KW-1185">Reference proteome</keyword>
<dbReference type="Proteomes" id="UP000521922">
    <property type="component" value="Unassembled WGS sequence"/>
</dbReference>
<evidence type="ECO:0000256" key="4">
    <source>
        <dbReference type="ARBA" id="ARBA00023002"/>
    </source>
</evidence>
<dbReference type="GO" id="GO:0005506">
    <property type="term" value="F:iron ion binding"/>
    <property type="evidence" value="ECO:0007669"/>
    <property type="project" value="InterPro"/>
</dbReference>
<evidence type="ECO:0000256" key="2">
    <source>
        <dbReference type="ARBA" id="ARBA00022617"/>
    </source>
</evidence>
<dbReference type="PRINTS" id="PR00385">
    <property type="entry name" value="P450"/>
</dbReference>
<dbReference type="PANTHER" id="PTHR24291:SF50">
    <property type="entry name" value="BIFUNCTIONAL ALBAFLAVENONE MONOOXYGENASE_TERPENE SYNTHASE"/>
    <property type="match status" value="1"/>
</dbReference>
<dbReference type="AlphaFoldDB" id="A0A7Y9J1Z0"/>
<reference evidence="9 10" key="1">
    <citation type="submission" date="2020-07" db="EMBL/GenBank/DDBJ databases">
        <title>Sequencing the genomes of 1000 actinobacteria strains.</title>
        <authorList>
            <person name="Klenk H.-P."/>
        </authorList>
    </citation>
    <scope>NUCLEOTIDE SEQUENCE [LARGE SCALE GENOMIC DNA]</scope>
    <source>
        <strain evidence="9 10">DSM 7487</strain>
    </source>
</reference>
<keyword evidence="3 7" id="KW-0479">Metal-binding</keyword>
<dbReference type="InterPro" id="IPR036396">
    <property type="entry name" value="Cyt_P450_sf"/>
</dbReference>
<evidence type="ECO:0000256" key="6">
    <source>
        <dbReference type="ARBA" id="ARBA00023033"/>
    </source>
</evidence>
<evidence type="ECO:0000256" key="8">
    <source>
        <dbReference type="RuleBase" id="RU000461"/>
    </source>
</evidence>
<comment type="similarity">
    <text evidence="1 8">Belongs to the cytochrome P450 family.</text>
</comment>
<dbReference type="Gene3D" id="1.10.630.10">
    <property type="entry name" value="Cytochrome P450"/>
    <property type="match status" value="1"/>
</dbReference>
<dbReference type="InterPro" id="IPR017972">
    <property type="entry name" value="Cyt_P450_CS"/>
</dbReference>
<evidence type="ECO:0000313" key="10">
    <source>
        <dbReference type="Proteomes" id="UP000521922"/>
    </source>
</evidence>
<keyword evidence="6 8" id="KW-0503">Monooxygenase</keyword>